<dbReference type="PANTHER" id="PTHR43434">
    <property type="entry name" value="PHOSPHOGLYCOLATE PHOSPHATASE"/>
    <property type="match status" value="1"/>
</dbReference>
<dbReference type="InterPro" id="IPR036412">
    <property type="entry name" value="HAD-like_sf"/>
</dbReference>
<evidence type="ECO:0000313" key="1">
    <source>
        <dbReference type="EMBL" id="KAB7654307.1"/>
    </source>
</evidence>
<dbReference type="InterPro" id="IPR023198">
    <property type="entry name" value="PGP-like_dom2"/>
</dbReference>
<dbReference type="NCBIfam" id="TIGR01549">
    <property type="entry name" value="HAD-SF-IA-v1"/>
    <property type="match status" value="1"/>
</dbReference>
<proteinExistence type="predicted"/>
<protein>
    <submittedName>
        <fullName evidence="1">HAD-IA family hydrolase</fullName>
    </submittedName>
</protein>
<dbReference type="GO" id="GO:0005829">
    <property type="term" value="C:cytosol"/>
    <property type="evidence" value="ECO:0007669"/>
    <property type="project" value="TreeGrafter"/>
</dbReference>
<name>A0A6I1EQ03_9BURK</name>
<dbReference type="Pfam" id="PF13419">
    <property type="entry name" value="HAD_2"/>
    <property type="match status" value="1"/>
</dbReference>
<dbReference type="SFLD" id="SFLDG01129">
    <property type="entry name" value="C1.5:_HAD__Beta-PGM__Phosphata"/>
    <property type="match status" value="1"/>
</dbReference>
<comment type="caution">
    <text evidence="1">The sequence shown here is derived from an EMBL/GenBank/DDBJ whole genome shotgun (WGS) entry which is preliminary data.</text>
</comment>
<dbReference type="InterPro" id="IPR023214">
    <property type="entry name" value="HAD_sf"/>
</dbReference>
<dbReference type="SFLD" id="SFLDG01135">
    <property type="entry name" value="C1.5.6:_HAD__Beta-PGM__Phospha"/>
    <property type="match status" value="1"/>
</dbReference>
<dbReference type="EMBL" id="WEHX01000105">
    <property type="protein sequence ID" value="KAB7654307.1"/>
    <property type="molecule type" value="Genomic_DNA"/>
</dbReference>
<dbReference type="Gene3D" id="1.10.150.240">
    <property type="entry name" value="Putative phosphatase, domain 2"/>
    <property type="match status" value="1"/>
</dbReference>
<dbReference type="PANTHER" id="PTHR43434:SF24">
    <property type="entry name" value="HYDROLASE-RELATED"/>
    <property type="match status" value="1"/>
</dbReference>
<reference evidence="1 2" key="1">
    <citation type="submission" date="2019-10" db="EMBL/GenBank/DDBJ databases">
        <title>Genome diversity of Sutterella seckii.</title>
        <authorList>
            <person name="Chaplin A.V."/>
            <person name="Sokolova S.R."/>
            <person name="Mosin K.A."/>
            <person name="Ivanova E.L."/>
            <person name="Kochetkova T.O."/>
            <person name="Goltsov A.Y."/>
            <person name="Trofimov D.Y."/>
            <person name="Efimov B.A."/>
        </authorList>
    </citation>
    <scope>NUCLEOTIDE SEQUENCE [LARGE SCALE GENOMIC DNA]</scope>
    <source>
        <strain evidence="1 2">ASD393</strain>
    </source>
</reference>
<organism evidence="1 2">
    <name type="scientific">Sutterella seckii</name>
    <dbReference type="NCBI Taxonomy" id="1944635"/>
    <lineage>
        <taxon>Bacteria</taxon>
        <taxon>Pseudomonadati</taxon>
        <taxon>Pseudomonadota</taxon>
        <taxon>Betaproteobacteria</taxon>
        <taxon>Burkholderiales</taxon>
        <taxon>Sutterellaceae</taxon>
        <taxon>Sutterella</taxon>
    </lineage>
</organism>
<dbReference type="SUPFAM" id="SSF56784">
    <property type="entry name" value="HAD-like"/>
    <property type="match status" value="1"/>
</dbReference>
<dbReference type="Proteomes" id="UP000430564">
    <property type="component" value="Unassembled WGS sequence"/>
</dbReference>
<accession>A0A6I1EQ03</accession>
<dbReference type="InterPro" id="IPR006439">
    <property type="entry name" value="HAD-SF_hydro_IA"/>
</dbReference>
<dbReference type="GO" id="GO:0008967">
    <property type="term" value="F:phosphoglycolate phosphatase activity"/>
    <property type="evidence" value="ECO:0007669"/>
    <property type="project" value="TreeGrafter"/>
</dbReference>
<dbReference type="Gene3D" id="3.40.50.1000">
    <property type="entry name" value="HAD superfamily/HAD-like"/>
    <property type="match status" value="1"/>
</dbReference>
<keyword evidence="1" id="KW-0378">Hydrolase</keyword>
<sequence length="225" mass="24227">MNSAAKVPPAGSYKLVVFDWDGTILDTTAAIAISIQYAAEKMGLPVPSATKARSVIGLGWRDAMKIIAPTCPEEEFPQFGAYYVERYRPEEGKVHLFPGIENVIRTLHERGVTLAIATGKSRRGLNRVLEATGLGKYFTDTETADENPSKPDPGMLEAIGIATGIEPADTIMVGDTTHDLGMANAWGCRSIGMTYGAMTAEMLEAEKPVALCRDAEELARVLGLH</sequence>
<gene>
    <name evidence="1" type="ORF">GBM95_10385</name>
</gene>
<dbReference type="GO" id="GO:0006281">
    <property type="term" value="P:DNA repair"/>
    <property type="evidence" value="ECO:0007669"/>
    <property type="project" value="TreeGrafter"/>
</dbReference>
<dbReference type="AlphaFoldDB" id="A0A6I1EQ03"/>
<dbReference type="SFLD" id="SFLDS00003">
    <property type="entry name" value="Haloacid_Dehalogenase"/>
    <property type="match status" value="1"/>
</dbReference>
<dbReference type="InterPro" id="IPR050155">
    <property type="entry name" value="HAD-like_hydrolase_sf"/>
</dbReference>
<evidence type="ECO:0000313" key="2">
    <source>
        <dbReference type="Proteomes" id="UP000430564"/>
    </source>
</evidence>
<dbReference type="InterPro" id="IPR041492">
    <property type="entry name" value="HAD_2"/>
</dbReference>
<dbReference type="OrthoDB" id="9782449at2"/>